<sequence length="213" mass="24368">MEFIEKYKRYRQTQVGFHTEVLDRHVDLVKYKEAANILGILNNGRVGLSSEMEMDSVYDFNVYAKIRNGRSALSEFSDSYSPKITDEEELLSAMLESHISLYEVVEINKEEGTLLITDILSEVSNPIKLVDLSLSKSLKKNALLFTRLVKLGEFSMTSGLGFILLADHKDYIIKKTQKMLKKMQTGDAMTDLFIVFFHLNRSDGRPVHFDSVK</sequence>
<name>A0A197ZVT2_9BACL</name>
<proteinExistence type="predicted"/>
<dbReference type="OrthoDB" id="2081619at2"/>
<accession>A0A197ZVT2</accession>
<organism evidence="1 2">
    <name type="scientific">Paenibacillus oryzisoli</name>
    <dbReference type="NCBI Taxonomy" id="1850517"/>
    <lineage>
        <taxon>Bacteria</taxon>
        <taxon>Bacillati</taxon>
        <taxon>Bacillota</taxon>
        <taxon>Bacilli</taxon>
        <taxon>Bacillales</taxon>
        <taxon>Paenibacillaceae</taxon>
        <taxon>Paenibacillus</taxon>
    </lineage>
</organism>
<comment type="caution">
    <text evidence="1">The sequence shown here is derived from an EMBL/GenBank/DDBJ whole genome shotgun (WGS) entry which is preliminary data.</text>
</comment>
<dbReference type="AlphaFoldDB" id="A0A197ZVT2"/>
<dbReference type="RefSeq" id="WP_068671199.1">
    <property type="nucleotide sequence ID" value="NZ_LYPB01000094.1"/>
</dbReference>
<protein>
    <submittedName>
        <fullName evidence="1">Uncharacterized protein</fullName>
    </submittedName>
</protein>
<gene>
    <name evidence="1" type="ORF">A8708_15775</name>
</gene>
<evidence type="ECO:0000313" key="2">
    <source>
        <dbReference type="Proteomes" id="UP000078454"/>
    </source>
</evidence>
<dbReference type="Pfam" id="PF25948">
    <property type="entry name" value="DUF7986"/>
    <property type="match status" value="1"/>
</dbReference>
<evidence type="ECO:0000313" key="1">
    <source>
        <dbReference type="EMBL" id="OAS13319.1"/>
    </source>
</evidence>
<keyword evidence="2" id="KW-1185">Reference proteome</keyword>
<dbReference type="InterPro" id="IPR058292">
    <property type="entry name" value="DUF7986"/>
</dbReference>
<reference evidence="1 2" key="1">
    <citation type="submission" date="2016-05" db="EMBL/GenBank/DDBJ databases">
        <title>Paenibacillus sp. 1ZS3-15 nov., isolated from the rhizosphere soil.</title>
        <authorList>
            <person name="Zhang X.X."/>
            <person name="Zhang J."/>
        </authorList>
    </citation>
    <scope>NUCLEOTIDE SEQUENCE [LARGE SCALE GENOMIC DNA]</scope>
    <source>
        <strain evidence="1 2">1ZS3-15</strain>
    </source>
</reference>
<dbReference type="EMBL" id="LYPB01000094">
    <property type="protein sequence ID" value="OAS13319.1"/>
    <property type="molecule type" value="Genomic_DNA"/>
</dbReference>
<dbReference type="Proteomes" id="UP000078454">
    <property type="component" value="Unassembled WGS sequence"/>
</dbReference>